<feature type="region of interest" description="Disordered" evidence="1">
    <location>
        <begin position="100"/>
        <end position="157"/>
    </location>
</feature>
<evidence type="ECO:0000313" key="2">
    <source>
        <dbReference type="EMBL" id="ELT96686.1"/>
    </source>
</evidence>
<evidence type="ECO:0000256" key="1">
    <source>
        <dbReference type="SAM" id="MobiDB-lite"/>
    </source>
</evidence>
<dbReference type="EnsemblMetazoa" id="CapteT210045">
    <property type="protein sequence ID" value="CapteP210045"/>
    <property type="gene ID" value="CapteG210045"/>
</dbReference>
<feature type="compositionally biased region" description="Basic residues" evidence="1">
    <location>
        <begin position="139"/>
        <end position="157"/>
    </location>
</feature>
<feature type="region of interest" description="Disordered" evidence="1">
    <location>
        <begin position="54"/>
        <end position="84"/>
    </location>
</feature>
<dbReference type="EMBL" id="AMQN01011193">
    <property type="status" value="NOT_ANNOTATED_CDS"/>
    <property type="molecule type" value="Genomic_DNA"/>
</dbReference>
<dbReference type="AlphaFoldDB" id="R7TZ48"/>
<reference evidence="2 4" key="2">
    <citation type="journal article" date="2013" name="Nature">
        <title>Insights into bilaterian evolution from three spiralian genomes.</title>
        <authorList>
            <person name="Simakov O."/>
            <person name="Marletaz F."/>
            <person name="Cho S.J."/>
            <person name="Edsinger-Gonzales E."/>
            <person name="Havlak P."/>
            <person name="Hellsten U."/>
            <person name="Kuo D.H."/>
            <person name="Larsson T."/>
            <person name="Lv J."/>
            <person name="Arendt D."/>
            <person name="Savage R."/>
            <person name="Osoegawa K."/>
            <person name="de Jong P."/>
            <person name="Grimwood J."/>
            <person name="Chapman J.A."/>
            <person name="Shapiro H."/>
            <person name="Aerts A."/>
            <person name="Otillar R.P."/>
            <person name="Terry A.Y."/>
            <person name="Boore J.L."/>
            <person name="Grigoriev I.V."/>
            <person name="Lindberg D.R."/>
            <person name="Seaver E.C."/>
            <person name="Weisblat D.A."/>
            <person name="Putnam N.H."/>
            <person name="Rokhsar D.S."/>
        </authorList>
    </citation>
    <scope>NUCLEOTIDE SEQUENCE</scope>
    <source>
        <strain evidence="2 4">I ESC-2004</strain>
    </source>
</reference>
<feature type="compositionally biased region" description="Basic and acidic residues" evidence="1">
    <location>
        <begin position="115"/>
        <end position="126"/>
    </location>
</feature>
<organism evidence="2">
    <name type="scientific">Capitella teleta</name>
    <name type="common">Polychaete worm</name>
    <dbReference type="NCBI Taxonomy" id="283909"/>
    <lineage>
        <taxon>Eukaryota</taxon>
        <taxon>Metazoa</taxon>
        <taxon>Spiralia</taxon>
        <taxon>Lophotrochozoa</taxon>
        <taxon>Annelida</taxon>
        <taxon>Polychaeta</taxon>
        <taxon>Sedentaria</taxon>
        <taxon>Scolecida</taxon>
        <taxon>Capitellidae</taxon>
        <taxon>Capitella</taxon>
    </lineage>
</organism>
<feature type="compositionally biased region" description="Basic residues" evidence="1">
    <location>
        <begin position="104"/>
        <end position="114"/>
    </location>
</feature>
<dbReference type="HOGENOM" id="CLU_1679604_0_0_1"/>
<protein>
    <submittedName>
        <fullName evidence="2 3">Uncharacterized protein</fullName>
    </submittedName>
</protein>
<sequence>MGFYGSTQSDRMIRAPEQKARDRAEYSKLWVSLLVRETMRRGYFRIPPIARRQERPVTPPSERISTCRAPSPLLREQSDDDEVSEEYAAMSIEELRAKVEKLRNKVKPPKRQKRPKPDAETAEQRDGIATNAPRTPCVRLRKARRRNLRMQQKKHTE</sequence>
<accession>R7TZ48</accession>
<name>R7TZ48_CAPTE</name>
<gene>
    <name evidence="2" type="ORF">CAPTEDRAFT_210045</name>
</gene>
<evidence type="ECO:0000313" key="4">
    <source>
        <dbReference type="Proteomes" id="UP000014760"/>
    </source>
</evidence>
<evidence type="ECO:0000313" key="3">
    <source>
        <dbReference type="EnsemblMetazoa" id="CapteP210045"/>
    </source>
</evidence>
<reference evidence="3" key="3">
    <citation type="submission" date="2015-06" db="UniProtKB">
        <authorList>
            <consortium name="EnsemblMetazoa"/>
        </authorList>
    </citation>
    <scope>IDENTIFICATION</scope>
</reference>
<dbReference type="Proteomes" id="UP000014760">
    <property type="component" value="Unassembled WGS sequence"/>
</dbReference>
<proteinExistence type="predicted"/>
<keyword evidence="4" id="KW-1185">Reference proteome</keyword>
<dbReference type="EMBL" id="KB308752">
    <property type="protein sequence ID" value="ELT96686.1"/>
    <property type="molecule type" value="Genomic_DNA"/>
</dbReference>
<reference evidence="4" key="1">
    <citation type="submission" date="2012-12" db="EMBL/GenBank/DDBJ databases">
        <authorList>
            <person name="Hellsten U."/>
            <person name="Grimwood J."/>
            <person name="Chapman J.A."/>
            <person name="Shapiro H."/>
            <person name="Aerts A."/>
            <person name="Otillar R.P."/>
            <person name="Terry A.Y."/>
            <person name="Boore J.L."/>
            <person name="Simakov O."/>
            <person name="Marletaz F."/>
            <person name="Cho S.-J."/>
            <person name="Edsinger-Gonzales E."/>
            <person name="Havlak P."/>
            <person name="Kuo D.-H."/>
            <person name="Larsson T."/>
            <person name="Lv J."/>
            <person name="Arendt D."/>
            <person name="Savage R."/>
            <person name="Osoegawa K."/>
            <person name="de Jong P."/>
            <person name="Lindberg D.R."/>
            <person name="Seaver E.C."/>
            <person name="Weisblat D.A."/>
            <person name="Putnam N.H."/>
            <person name="Grigoriev I.V."/>
            <person name="Rokhsar D.S."/>
        </authorList>
    </citation>
    <scope>NUCLEOTIDE SEQUENCE</scope>
    <source>
        <strain evidence="4">I ESC-2004</strain>
    </source>
</reference>